<dbReference type="InterPro" id="IPR001789">
    <property type="entry name" value="Sig_transdc_resp-reg_receiver"/>
</dbReference>
<dbReference type="Pfam" id="PF00072">
    <property type="entry name" value="Response_reg"/>
    <property type="match status" value="1"/>
</dbReference>
<dbReference type="SMART" id="SM00052">
    <property type="entry name" value="EAL"/>
    <property type="match status" value="1"/>
</dbReference>
<dbReference type="Gene3D" id="3.40.50.2300">
    <property type="match status" value="1"/>
</dbReference>
<dbReference type="InterPro" id="IPR011006">
    <property type="entry name" value="CheY-like_superfamily"/>
</dbReference>
<dbReference type="PROSITE" id="PS50883">
    <property type="entry name" value="EAL"/>
    <property type="match status" value="1"/>
</dbReference>
<dbReference type="CDD" id="cd01948">
    <property type="entry name" value="EAL"/>
    <property type="match status" value="1"/>
</dbReference>
<dbReference type="PATRIC" id="fig|1457173.3.peg.207"/>
<evidence type="ECO:0000259" key="2">
    <source>
        <dbReference type="PROSITE" id="PS50110"/>
    </source>
</evidence>
<dbReference type="PANTHER" id="PTHR33121:SF79">
    <property type="entry name" value="CYCLIC DI-GMP PHOSPHODIESTERASE PDED-RELATED"/>
    <property type="match status" value="1"/>
</dbReference>
<evidence type="ECO:0000259" key="3">
    <source>
        <dbReference type="PROSITE" id="PS50883"/>
    </source>
</evidence>
<comment type="caution">
    <text evidence="4">The sequence shown here is derived from an EMBL/GenBank/DDBJ whole genome shotgun (WGS) entry which is preliminary data.</text>
</comment>
<dbReference type="AlphaFoldDB" id="A0A014MJH5"/>
<feature type="domain" description="EAL" evidence="3">
    <location>
        <begin position="153"/>
        <end position="406"/>
    </location>
</feature>
<dbReference type="GO" id="GO:0000160">
    <property type="term" value="P:phosphorelay signal transduction system"/>
    <property type="evidence" value="ECO:0007669"/>
    <property type="project" value="InterPro"/>
</dbReference>
<dbReference type="SUPFAM" id="SSF141868">
    <property type="entry name" value="EAL domain-like"/>
    <property type="match status" value="1"/>
</dbReference>
<feature type="modified residue" description="4-aspartylphosphate" evidence="1">
    <location>
        <position position="67"/>
    </location>
</feature>
<evidence type="ECO:0000313" key="5">
    <source>
        <dbReference type="Proteomes" id="UP000020766"/>
    </source>
</evidence>
<dbReference type="GeneID" id="74938181"/>
<gene>
    <name evidence="4" type="ORF">AX13_01030</name>
</gene>
<dbReference type="PROSITE" id="PS50110">
    <property type="entry name" value="RESPONSE_REGULATORY"/>
    <property type="match status" value="1"/>
</dbReference>
<dbReference type="GO" id="GO:0071111">
    <property type="term" value="F:cyclic-guanylate-specific phosphodiesterase activity"/>
    <property type="evidence" value="ECO:0007669"/>
    <property type="project" value="InterPro"/>
</dbReference>
<dbReference type="InterPro" id="IPR050706">
    <property type="entry name" value="Cyclic-di-GMP_PDE-like"/>
</dbReference>
<reference evidence="4 5" key="1">
    <citation type="submission" date="2014-01" db="EMBL/GenBank/DDBJ databases">
        <title>Interspecies Systems Biology Uncovers Metabolites Affecting C. elegans Gene Expression and Life History Traits.</title>
        <authorList>
            <person name="Watson E."/>
            <person name="Macneil L.T."/>
            <person name="Ritter A.D."/>
            <person name="Yilmaz L.S."/>
            <person name="Rosebrock A.P."/>
            <person name="Caudy A.A."/>
            <person name="Walhout A.J."/>
        </authorList>
    </citation>
    <scope>NUCLEOTIDE SEQUENCE [LARGE SCALE GENOMIC DNA]</scope>
    <source>
        <strain evidence="4 5">DA1877</strain>
    </source>
</reference>
<dbReference type="SMART" id="SM00448">
    <property type="entry name" value="REC"/>
    <property type="match status" value="1"/>
</dbReference>
<dbReference type="InterPro" id="IPR001633">
    <property type="entry name" value="EAL_dom"/>
</dbReference>
<dbReference type="STRING" id="225991.MA05_09540"/>
<dbReference type="SUPFAM" id="SSF52172">
    <property type="entry name" value="CheY-like"/>
    <property type="match status" value="1"/>
</dbReference>
<dbReference type="Gene3D" id="3.20.20.450">
    <property type="entry name" value="EAL domain"/>
    <property type="match status" value="1"/>
</dbReference>
<protein>
    <submittedName>
        <fullName evidence="4">Diguanylate cyclase</fullName>
    </submittedName>
</protein>
<name>A0A014MJH5_9BURK</name>
<keyword evidence="5" id="KW-1185">Reference proteome</keyword>
<dbReference type="EMBL" id="JBOK01000001">
    <property type="protein sequence ID" value="EXU81866.1"/>
    <property type="molecule type" value="Genomic_DNA"/>
</dbReference>
<dbReference type="PANTHER" id="PTHR33121">
    <property type="entry name" value="CYCLIC DI-GMP PHOSPHODIESTERASE PDEF"/>
    <property type="match status" value="1"/>
</dbReference>
<feature type="domain" description="Response regulatory" evidence="2">
    <location>
        <begin position="15"/>
        <end position="137"/>
    </location>
</feature>
<proteinExistence type="predicted"/>
<evidence type="ECO:0000256" key="1">
    <source>
        <dbReference type="PROSITE-ProRule" id="PRU00169"/>
    </source>
</evidence>
<accession>A0A014MJH5</accession>
<dbReference type="Pfam" id="PF00563">
    <property type="entry name" value="EAL"/>
    <property type="match status" value="1"/>
</dbReference>
<sequence length="428" mass="47089">MPLTHSAPSSLGLQSIMVVDDSPVQRDHAAQLCRQLGIGLIYEACHGVEALEQLAMLRLKPDVMLIDLHMPVMDGVELITQLQDKGWKIPMLVVSSQQQGILNAVQELSSTLGLPMLGSLPKPLRQEQLESALQHYSQCLKGNVLQSGPRQPLPISTQDLCHAIDCEHIDVHYQPKVDIRTGLVRGMEVLARWTHPSLGRIPPDQFIALAEKEGLIFDLTLRVLRKSIRQAAAWVHMGFTPKLAINLSPLLLDNPGIVQEITSLVESSAISPSQVVLEITESAGVEHLGKAIAVLTRLRLKGFGLSIDDYGTGFSSMQQLARLPFSELKIDRSFVHGAHQRRNLGVILESALDMAKRLELVSVAEGIETMEDWRLLQRCGCAVGQGYLIARPMPAQDIPAWLRSHRARLPELRLPPSPALAPALTPLD</sequence>
<dbReference type="InterPro" id="IPR035919">
    <property type="entry name" value="EAL_sf"/>
</dbReference>
<dbReference type="RefSeq" id="WP_043377989.1">
    <property type="nucleotide sequence ID" value="NZ_JBOK01000001.1"/>
</dbReference>
<keyword evidence="1" id="KW-0597">Phosphoprotein</keyword>
<dbReference type="Proteomes" id="UP000020766">
    <property type="component" value="Unassembled WGS sequence"/>
</dbReference>
<organism evidence="4 5">
    <name type="scientific">Comamonas aquatica DA1877</name>
    <dbReference type="NCBI Taxonomy" id="1457173"/>
    <lineage>
        <taxon>Bacteria</taxon>
        <taxon>Pseudomonadati</taxon>
        <taxon>Pseudomonadota</taxon>
        <taxon>Betaproteobacteria</taxon>
        <taxon>Burkholderiales</taxon>
        <taxon>Comamonadaceae</taxon>
        <taxon>Comamonas</taxon>
    </lineage>
</organism>
<evidence type="ECO:0000313" key="4">
    <source>
        <dbReference type="EMBL" id="EXU81866.1"/>
    </source>
</evidence>